<dbReference type="Proteomes" id="UP001057402">
    <property type="component" value="Chromosome 4"/>
</dbReference>
<keyword evidence="2" id="KW-1185">Reference proteome</keyword>
<organism evidence="1 2">
    <name type="scientific">Melastoma candidum</name>
    <dbReference type="NCBI Taxonomy" id="119954"/>
    <lineage>
        <taxon>Eukaryota</taxon>
        <taxon>Viridiplantae</taxon>
        <taxon>Streptophyta</taxon>
        <taxon>Embryophyta</taxon>
        <taxon>Tracheophyta</taxon>
        <taxon>Spermatophyta</taxon>
        <taxon>Magnoliopsida</taxon>
        <taxon>eudicotyledons</taxon>
        <taxon>Gunneridae</taxon>
        <taxon>Pentapetalae</taxon>
        <taxon>rosids</taxon>
        <taxon>malvids</taxon>
        <taxon>Myrtales</taxon>
        <taxon>Melastomataceae</taxon>
        <taxon>Melastomatoideae</taxon>
        <taxon>Melastomateae</taxon>
        <taxon>Melastoma</taxon>
    </lineage>
</organism>
<accession>A0ACB9R6Y0</accession>
<dbReference type="EMBL" id="CM042883">
    <property type="protein sequence ID" value="KAI4374851.1"/>
    <property type="molecule type" value="Genomic_DNA"/>
</dbReference>
<name>A0ACB9R6Y0_9MYRT</name>
<reference evidence="2" key="1">
    <citation type="journal article" date="2023" name="Front. Plant Sci.">
        <title>Chromosomal-level genome assembly of Melastoma candidum provides insights into trichome evolution.</title>
        <authorList>
            <person name="Zhong Y."/>
            <person name="Wu W."/>
            <person name="Sun C."/>
            <person name="Zou P."/>
            <person name="Liu Y."/>
            <person name="Dai S."/>
            <person name="Zhou R."/>
        </authorList>
    </citation>
    <scope>NUCLEOTIDE SEQUENCE [LARGE SCALE GENOMIC DNA]</scope>
</reference>
<sequence length="153" mass="16845">MDPHSITTVLSQEDGSTCLGERSGWSKRCGIPWDGEEKLRTVLVPPSMGPPRCFSGPYFQRDCDCSSSGARTVKVITVSGHLREFRIPVAAAQVLRSGSSSSSSSAALLFICDSDRLYYDEFIQAPDLDEELVEGQLYFMLPRSSLQQPLMGF</sequence>
<evidence type="ECO:0000313" key="1">
    <source>
        <dbReference type="EMBL" id="KAI4374851.1"/>
    </source>
</evidence>
<evidence type="ECO:0000313" key="2">
    <source>
        <dbReference type="Proteomes" id="UP001057402"/>
    </source>
</evidence>
<protein>
    <submittedName>
        <fullName evidence="1">Uncharacterized protein</fullName>
    </submittedName>
</protein>
<comment type="caution">
    <text evidence="1">The sequence shown here is derived from an EMBL/GenBank/DDBJ whole genome shotgun (WGS) entry which is preliminary data.</text>
</comment>
<proteinExistence type="predicted"/>
<gene>
    <name evidence="1" type="ORF">MLD38_012796</name>
</gene>